<dbReference type="AlphaFoldDB" id="A0A804UJ10"/>
<dbReference type="FunFam" id="3.40.50.720:FF:001883">
    <property type="entry name" value="NADPH-dependent pterin aldehyde reductase"/>
    <property type="match status" value="1"/>
</dbReference>
<evidence type="ECO:0000256" key="1">
    <source>
        <dbReference type="RuleBase" id="RU000363"/>
    </source>
</evidence>
<dbReference type="GO" id="GO:0005829">
    <property type="term" value="C:cytosol"/>
    <property type="evidence" value="ECO:0000318"/>
    <property type="project" value="GO_Central"/>
</dbReference>
<dbReference type="InterPro" id="IPR020904">
    <property type="entry name" value="Sc_DH/Rdtase_CS"/>
</dbReference>
<dbReference type="InterPro" id="IPR036291">
    <property type="entry name" value="NAD(P)-bd_dom_sf"/>
</dbReference>
<reference evidence="2" key="3">
    <citation type="submission" date="2021-05" db="UniProtKB">
        <authorList>
            <consortium name="EnsemblPlants"/>
        </authorList>
    </citation>
    <scope>IDENTIFICATION</scope>
    <source>
        <strain evidence="2">cv. B73</strain>
    </source>
</reference>
<evidence type="ECO:0000313" key="3">
    <source>
        <dbReference type="Proteomes" id="UP000007305"/>
    </source>
</evidence>
<name>A0A804UJ10_MAIZE</name>
<dbReference type="Gene3D" id="3.40.50.720">
    <property type="entry name" value="NAD(P)-binding Rossmann-like Domain"/>
    <property type="match status" value="1"/>
</dbReference>
<dbReference type="PANTHER" id="PTHR45267:SF2">
    <property type="entry name" value="NADPH-DEPENDENT PTERIN ALDEHYDE REDUCTASE"/>
    <property type="match status" value="1"/>
</dbReference>
<dbReference type="InterPro" id="IPR053241">
    <property type="entry name" value="NADPH_pterin_aldehyde_rdct"/>
</dbReference>
<protein>
    <recommendedName>
        <fullName evidence="4">NADPH-dependent pterin aldehyde reductase</fullName>
    </recommendedName>
</protein>
<organism evidence="2 3">
    <name type="scientific">Zea mays</name>
    <name type="common">Maize</name>
    <dbReference type="NCBI Taxonomy" id="4577"/>
    <lineage>
        <taxon>Eukaryota</taxon>
        <taxon>Viridiplantae</taxon>
        <taxon>Streptophyta</taxon>
        <taxon>Embryophyta</taxon>
        <taxon>Tracheophyta</taxon>
        <taxon>Spermatophyta</taxon>
        <taxon>Magnoliopsida</taxon>
        <taxon>Liliopsida</taxon>
        <taxon>Poales</taxon>
        <taxon>Poaceae</taxon>
        <taxon>PACMAD clade</taxon>
        <taxon>Panicoideae</taxon>
        <taxon>Andropogonodae</taxon>
        <taxon>Andropogoneae</taxon>
        <taxon>Tripsacinae</taxon>
        <taxon>Zea</taxon>
    </lineage>
</organism>
<keyword evidence="3" id="KW-1185">Reference proteome</keyword>
<dbReference type="PRINTS" id="PR00080">
    <property type="entry name" value="SDRFAMILY"/>
</dbReference>
<dbReference type="GO" id="GO:0016616">
    <property type="term" value="F:oxidoreductase activity, acting on the CH-OH group of donors, NAD or NADP as acceptor"/>
    <property type="evidence" value="ECO:0000318"/>
    <property type="project" value="GO_Central"/>
</dbReference>
<reference evidence="3" key="1">
    <citation type="journal article" date="2009" name="Science">
        <title>The B73 maize genome: complexity, diversity, and dynamics.</title>
        <authorList>
            <person name="Schnable P.S."/>
            <person name="Ware D."/>
            <person name="Fulton R.S."/>
            <person name="Stein J.C."/>
            <person name="Wei F."/>
            <person name="Pasternak S."/>
            <person name="Liang C."/>
            <person name="Zhang J."/>
            <person name="Fulton L."/>
            <person name="Graves T.A."/>
            <person name="Minx P."/>
            <person name="Reily A.D."/>
            <person name="Courtney L."/>
            <person name="Kruchowski S.S."/>
            <person name="Tomlinson C."/>
            <person name="Strong C."/>
            <person name="Delehaunty K."/>
            <person name="Fronick C."/>
            <person name="Courtney B."/>
            <person name="Rock S.M."/>
            <person name="Belter E."/>
            <person name="Du F."/>
            <person name="Kim K."/>
            <person name="Abbott R.M."/>
            <person name="Cotton M."/>
            <person name="Levy A."/>
            <person name="Marchetto P."/>
            <person name="Ochoa K."/>
            <person name="Jackson S.M."/>
            <person name="Gillam B."/>
            <person name="Chen W."/>
            <person name="Yan L."/>
            <person name="Higginbotham J."/>
            <person name="Cardenas M."/>
            <person name="Waligorski J."/>
            <person name="Applebaum E."/>
            <person name="Phelps L."/>
            <person name="Falcone J."/>
            <person name="Kanchi K."/>
            <person name="Thane T."/>
            <person name="Scimone A."/>
            <person name="Thane N."/>
            <person name="Henke J."/>
            <person name="Wang T."/>
            <person name="Ruppert J."/>
            <person name="Shah N."/>
            <person name="Rotter K."/>
            <person name="Hodges J."/>
            <person name="Ingenthron E."/>
            <person name="Cordes M."/>
            <person name="Kohlberg S."/>
            <person name="Sgro J."/>
            <person name="Delgado B."/>
            <person name="Mead K."/>
            <person name="Chinwalla A."/>
            <person name="Leonard S."/>
            <person name="Crouse K."/>
            <person name="Collura K."/>
            <person name="Kudrna D."/>
            <person name="Currie J."/>
            <person name="He R."/>
            <person name="Angelova A."/>
            <person name="Rajasekar S."/>
            <person name="Mueller T."/>
            <person name="Lomeli R."/>
            <person name="Scara G."/>
            <person name="Ko A."/>
            <person name="Delaney K."/>
            <person name="Wissotski M."/>
            <person name="Lopez G."/>
            <person name="Campos D."/>
            <person name="Braidotti M."/>
            <person name="Ashley E."/>
            <person name="Golser W."/>
            <person name="Kim H."/>
            <person name="Lee S."/>
            <person name="Lin J."/>
            <person name="Dujmic Z."/>
            <person name="Kim W."/>
            <person name="Talag J."/>
            <person name="Zuccolo A."/>
            <person name="Fan C."/>
            <person name="Sebastian A."/>
            <person name="Kramer M."/>
            <person name="Spiegel L."/>
            <person name="Nascimento L."/>
            <person name="Zutavern T."/>
            <person name="Miller B."/>
            <person name="Ambroise C."/>
            <person name="Muller S."/>
            <person name="Spooner W."/>
            <person name="Narechania A."/>
            <person name="Ren L."/>
            <person name="Wei S."/>
            <person name="Kumari S."/>
            <person name="Faga B."/>
            <person name="Levy M.J."/>
            <person name="McMahan L."/>
            <person name="Van Buren P."/>
            <person name="Vaughn M.W."/>
            <person name="Ying K."/>
            <person name="Yeh C.-T."/>
            <person name="Emrich S.J."/>
            <person name="Jia Y."/>
            <person name="Kalyanaraman A."/>
            <person name="Hsia A.-P."/>
            <person name="Barbazuk W.B."/>
            <person name="Baucom R.S."/>
            <person name="Brutnell T.P."/>
            <person name="Carpita N.C."/>
            <person name="Chaparro C."/>
            <person name="Chia J.-M."/>
            <person name="Deragon J.-M."/>
            <person name="Estill J.C."/>
            <person name="Fu Y."/>
            <person name="Jeddeloh J.A."/>
            <person name="Han Y."/>
            <person name="Lee H."/>
            <person name="Li P."/>
            <person name="Lisch D.R."/>
            <person name="Liu S."/>
            <person name="Liu Z."/>
            <person name="Nagel D.H."/>
            <person name="McCann M.C."/>
            <person name="SanMiguel P."/>
            <person name="Myers A.M."/>
            <person name="Nettleton D."/>
            <person name="Nguyen J."/>
            <person name="Penning B.W."/>
            <person name="Ponnala L."/>
            <person name="Schneider K.L."/>
            <person name="Schwartz D.C."/>
            <person name="Sharma A."/>
            <person name="Soderlund C."/>
            <person name="Springer N.M."/>
            <person name="Sun Q."/>
            <person name="Wang H."/>
            <person name="Waterman M."/>
            <person name="Westerman R."/>
            <person name="Wolfgruber T.K."/>
            <person name="Yang L."/>
            <person name="Yu Y."/>
            <person name="Zhang L."/>
            <person name="Zhou S."/>
            <person name="Zhu Q."/>
            <person name="Bennetzen J.L."/>
            <person name="Dawe R.K."/>
            <person name="Jiang J."/>
            <person name="Jiang N."/>
            <person name="Presting G.G."/>
            <person name="Wessler S.R."/>
            <person name="Aluru S."/>
            <person name="Martienssen R.A."/>
            <person name="Clifton S.W."/>
            <person name="McCombie W.R."/>
            <person name="Wing R.A."/>
            <person name="Wilson R.K."/>
        </authorList>
    </citation>
    <scope>NUCLEOTIDE SEQUENCE [LARGE SCALE GENOMIC DNA]</scope>
    <source>
        <strain evidence="3">cv. B73</strain>
    </source>
</reference>
<dbReference type="InterPro" id="IPR002347">
    <property type="entry name" value="SDR_fam"/>
</dbReference>
<evidence type="ECO:0008006" key="4">
    <source>
        <dbReference type="Google" id="ProtNLM"/>
    </source>
</evidence>
<dbReference type="PANTHER" id="PTHR45267">
    <property type="match status" value="1"/>
</dbReference>
<dbReference type="Gramene" id="Zm00001eb378920_T001">
    <property type="protein sequence ID" value="Zm00001eb378920_P001"/>
    <property type="gene ID" value="Zm00001eb378920"/>
</dbReference>
<dbReference type="PROSITE" id="PS00061">
    <property type="entry name" value="ADH_SHORT"/>
    <property type="match status" value="1"/>
</dbReference>
<accession>A0A804UJ10</accession>
<comment type="similarity">
    <text evidence="1">Belongs to the short-chain dehydrogenases/reductases (SDR) family.</text>
</comment>
<dbReference type="EnsemblPlants" id="Zm00001eb378920_T001">
    <property type="protein sequence ID" value="Zm00001eb378920_P001"/>
    <property type="gene ID" value="Zm00001eb378920"/>
</dbReference>
<reference evidence="2" key="2">
    <citation type="submission" date="2019-07" db="EMBL/GenBank/DDBJ databases">
        <authorList>
            <person name="Seetharam A."/>
            <person name="Woodhouse M."/>
            <person name="Cannon E."/>
        </authorList>
    </citation>
    <scope>NUCLEOTIDE SEQUENCE [LARGE SCALE GENOMIC DNA]</scope>
    <source>
        <strain evidence="2">cv. B73</strain>
    </source>
</reference>
<dbReference type="InParanoid" id="A0A804UJ10"/>
<evidence type="ECO:0000313" key="2">
    <source>
        <dbReference type="EnsemblPlants" id="Zm00001eb378920_P001"/>
    </source>
</evidence>
<dbReference type="Pfam" id="PF00106">
    <property type="entry name" value="adh_short"/>
    <property type="match status" value="1"/>
</dbReference>
<dbReference type="Proteomes" id="UP000007305">
    <property type="component" value="Chromosome 9"/>
</dbReference>
<dbReference type="CDD" id="cd05233">
    <property type="entry name" value="SDR_c"/>
    <property type="match status" value="1"/>
</dbReference>
<proteinExistence type="inferred from homology"/>
<dbReference type="GO" id="GO:0006760">
    <property type="term" value="P:folic acid-containing compound metabolic process"/>
    <property type="evidence" value="ECO:0000318"/>
    <property type="project" value="GO_Central"/>
</dbReference>
<dbReference type="PRINTS" id="PR00081">
    <property type="entry name" value="GDHRDH"/>
</dbReference>
<dbReference type="SUPFAM" id="SSF51735">
    <property type="entry name" value="NAD(P)-binding Rossmann-fold domains"/>
    <property type="match status" value="1"/>
</dbReference>
<sequence length="226" mass="24397">MPPYLLHLSTSLILSATRSTAPPSFPSSLGIPLCKISLPVFGLRSDSSVAELAKTVVEKKQVPDIIVNNAGTINKNNKTWNVPAEDFDMVVDTNIKGTANVLRHFVPLMIEKRHGIIINLSSGWGRSATAEVAPYCASKWAIEGLTRSLAKELPPGLAAIALSPVVVNTDMLNSCFGSSVALYQTTETWKLKNLDISESEWAVQAVAASIYSTCNMAMRTENVSCF</sequence>